<comment type="caution">
    <text evidence="2">The sequence shown here is derived from an EMBL/GenBank/DDBJ whole genome shotgun (WGS) entry which is preliminary data.</text>
</comment>
<dbReference type="RefSeq" id="WP_256403975.1">
    <property type="nucleotide sequence ID" value="NZ_CP187151.1"/>
</dbReference>
<keyword evidence="1" id="KW-0472">Membrane</keyword>
<name>A0ABD6CZH8_9EURY</name>
<dbReference type="AlphaFoldDB" id="A0ABD6CZH8"/>
<evidence type="ECO:0000256" key="1">
    <source>
        <dbReference type="SAM" id="Phobius"/>
    </source>
</evidence>
<gene>
    <name evidence="2" type="ORF">ACFSBJ_08135</name>
</gene>
<reference evidence="2 3" key="1">
    <citation type="journal article" date="2019" name="Int. J. Syst. Evol. Microbiol.">
        <title>The Global Catalogue of Microorganisms (GCM) 10K type strain sequencing project: providing services to taxonomists for standard genome sequencing and annotation.</title>
        <authorList>
            <consortium name="The Broad Institute Genomics Platform"/>
            <consortium name="The Broad Institute Genome Sequencing Center for Infectious Disease"/>
            <person name="Wu L."/>
            <person name="Ma J."/>
        </authorList>
    </citation>
    <scope>NUCLEOTIDE SEQUENCE [LARGE SCALE GENOMIC DNA]</scope>
    <source>
        <strain evidence="2 3">CGMCC 1.10594</strain>
    </source>
</reference>
<keyword evidence="1" id="KW-0812">Transmembrane</keyword>
<proteinExistence type="predicted"/>
<protein>
    <recommendedName>
        <fullName evidence="4">Major facilitator superfamily (MFS) profile domain-containing protein</fullName>
    </recommendedName>
</protein>
<keyword evidence="3" id="KW-1185">Reference proteome</keyword>
<keyword evidence="1" id="KW-1133">Transmembrane helix</keyword>
<dbReference type="Proteomes" id="UP001597075">
    <property type="component" value="Unassembled WGS sequence"/>
</dbReference>
<accession>A0ABD6CZH8</accession>
<evidence type="ECO:0000313" key="3">
    <source>
        <dbReference type="Proteomes" id="UP001597075"/>
    </source>
</evidence>
<sequence>MTKRARLAGQAFLGLATLLFVGSAVAVVSGVIGVETLMTLGVVAVCCLVGGTILAWPS</sequence>
<feature type="transmembrane region" description="Helical" evidence="1">
    <location>
        <begin position="36"/>
        <end position="56"/>
    </location>
</feature>
<evidence type="ECO:0000313" key="2">
    <source>
        <dbReference type="EMBL" id="MFD1633700.1"/>
    </source>
</evidence>
<organism evidence="2 3">
    <name type="scientific">Haloplanus ruber</name>
    <dbReference type="NCBI Taxonomy" id="869892"/>
    <lineage>
        <taxon>Archaea</taxon>
        <taxon>Methanobacteriati</taxon>
        <taxon>Methanobacteriota</taxon>
        <taxon>Stenosarchaea group</taxon>
        <taxon>Halobacteria</taxon>
        <taxon>Halobacteriales</taxon>
        <taxon>Haloferacaceae</taxon>
        <taxon>Haloplanus</taxon>
    </lineage>
</organism>
<dbReference type="EMBL" id="JBHUDL010000010">
    <property type="protein sequence ID" value="MFD1633700.1"/>
    <property type="molecule type" value="Genomic_DNA"/>
</dbReference>
<evidence type="ECO:0008006" key="4">
    <source>
        <dbReference type="Google" id="ProtNLM"/>
    </source>
</evidence>